<feature type="transmembrane region" description="Helical" evidence="1">
    <location>
        <begin position="312"/>
        <end position="337"/>
    </location>
</feature>
<feature type="transmembrane region" description="Helical" evidence="1">
    <location>
        <begin position="89"/>
        <end position="107"/>
    </location>
</feature>
<comment type="caution">
    <text evidence="3">The sequence shown here is derived from an EMBL/GenBank/DDBJ whole genome shotgun (WGS) entry which is preliminary data.</text>
</comment>
<dbReference type="OrthoDB" id="5846312at2"/>
<keyword evidence="1" id="KW-1133">Transmembrane helix</keyword>
<dbReference type="PANTHER" id="PTHR41771:SF1">
    <property type="entry name" value="MEMBRANE PROTEIN"/>
    <property type="match status" value="1"/>
</dbReference>
<feature type="transmembrane region" description="Helical" evidence="1">
    <location>
        <begin position="211"/>
        <end position="228"/>
    </location>
</feature>
<gene>
    <name evidence="3" type="ORF">DC3_48680</name>
</gene>
<keyword evidence="2" id="KW-0732">Signal</keyword>
<evidence type="ECO:0000256" key="1">
    <source>
        <dbReference type="SAM" id="Phobius"/>
    </source>
</evidence>
<keyword evidence="1" id="KW-0812">Transmembrane</keyword>
<feature type="transmembrane region" description="Helical" evidence="1">
    <location>
        <begin position="114"/>
        <end position="134"/>
    </location>
</feature>
<dbReference type="PANTHER" id="PTHR41771">
    <property type="entry name" value="MEMBRANE PROTEIN-RELATED"/>
    <property type="match status" value="1"/>
</dbReference>
<keyword evidence="1" id="KW-0472">Membrane</keyword>
<protein>
    <recommendedName>
        <fullName evidence="5">YibE/F family protein</fullName>
    </recommendedName>
</protein>
<proteinExistence type="predicted"/>
<evidence type="ECO:0008006" key="5">
    <source>
        <dbReference type="Google" id="ProtNLM"/>
    </source>
</evidence>
<evidence type="ECO:0000313" key="4">
    <source>
        <dbReference type="Proteomes" id="UP000321306"/>
    </source>
</evidence>
<dbReference type="Pfam" id="PF07907">
    <property type="entry name" value="YibE_F"/>
    <property type="match status" value="1"/>
</dbReference>
<evidence type="ECO:0000313" key="3">
    <source>
        <dbReference type="EMBL" id="GEM49233.1"/>
    </source>
</evidence>
<evidence type="ECO:0000256" key="2">
    <source>
        <dbReference type="SAM" id="SignalP"/>
    </source>
</evidence>
<reference evidence="3 4" key="1">
    <citation type="submission" date="2019-07" db="EMBL/GenBank/DDBJ databases">
        <title>Whole genome shotgun sequence of Deinococcus cellulosilyticus NBRC 106333.</title>
        <authorList>
            <person name="Hosoyama A."/>
            <person name="Uohara A."/>
            <person name="Ohji S."/>
            <person name="Ichikawa N."/>
        </authorList>
    </citation>
    <scope>NUCLEOTIDE SEQUENCE [LARGE SCALE GENOMIC DNA]</scope>
    <source>
        <strain evidence="3 4">NBRC 106333</strain>
    </source>
</reference>
<feature type="chain" id="PRO_5022095923" description="YibE/F family protein" evidence="2">
    <location>
        <begin position="24"/>
        <end position="356"/>
    </location>
</feature>
<feature type="signal peptide" evidence="2">
    <location>
        <begin position="1"/>
        <end position="23"/>
    </location>
</feature>
<organism evidence="3 4">
    <name type="scientific">Deinococcus cellulosilyticus (strain DSM 18568 / NBRC 106333 / KACC 11606 / 5516J-15)</name>
    <dbReference type="NCBI Taxonomy" id="1223518"/>
    <lineage>
        <taxon>Bacteria</taxon>
        <taxon>Thermotogati</taxon>
        <taxon>Deinococcota</taxon>
        <taxon>Deinococci</taxon>
        <taxon>Deinococcales</taxon>
        <taxon>Deinococcaceae</taxon>
        <taxon>Deinococcus</taxon>
    </lineage>
</organism>
<sequence length="356" mass="38035">MRKLLILFFCLISWFASVGQAQASSGSGTQTLEGTITDLDPLTVKVGQNLLSLNNEGGVPVKLGDLVQVYQTLDPEGKTVYYLADFVRWPYLLALTLIFVLVAGVVGKGKGIRAVIGMFLSVGVILLMVIPLILAGWNPAVVALLGSTGILLFSVYFVHGLNWTTTAALIATILTAAVTVGLAAVSMHFTHLTGLMDEETMFLKQMGITDLRGLLLGGMIIGALGALVDSTIPQVAVVRELAHQHHGHNHPKPTWQDLFRASMRVGMDHIGSLVNTLVLAYAGSSLSLFVLFQAGNTTLKGAMNMEVVASAIVQSMVGSIGLILAVPLATFIACMAYHYDRLPAPKEGEGHHHHHH</sequence>
<dbReference type="AlphaFoldDB" id="A0A511N8Q0"/>
<dbReference type="EMBL" id="BJXB01000030">
    <property type="protein sequence ID" value="GEM49233.1"/>
    <property type="molecule type" value="Genomic_DNA"/>
</dbReference>
<dbReference type="InterPro" id="IPR012507">
    <property type="entry name" value="YibE_F"/>
</dbReference>
<name>A0A511N8Q0_DEIC1</name>
<feature type="transmembrane region" description="Helical" evidence="1">
    <location>
        <begin position="270"/>
        <end position="292"/>
    </location>
</feature>
<accession>A0A511N8Q0</accession>
<feature type="transmembrane region" description="Helical" evidence="1">
    <location>
        <begin position="140"/>
        <end position="159"/>
    </location>
</feature>
<feature type="transmembrane region" description="Helical" evidence="1">
    <location>
        <begin position="166"/>
        <end position="191"/>
    </location>
</feature>
<dbReference type="Proteomes" id="UP000321306">
    <property type="component" value="Unassembled WGS sequence"/>
</dbReference>
<keyword evidence="4" id="KW-1185">Reference proteome</keyword>
<dbReference type="RefSeq" id="WP_146889395.1">
    <property type="nucleotide sequence ID" value="NZ_BJXB01000030.1"/>
</dbReference>